<evidence type="ECO:0000256" key="7">
    <source>
        <dbReference type="ARBA" id="ARBA00023136"/>
    </source>
</evidence>
<feature type="domain" description="CNNM transmembrane" evidence="12">
    <location>
        <begin position="1"/>
        <end position="190"/>
    </location>
</feature>
<name>A0A9D1JCE3_9FIRM</name>
<proteinExistence type="inferred from homology"/>
<dbReference type="Gene3D" id="3.10.580.10">
    <property type="entry name" value="CBS-domain"/>
    <property type="match status" value="1"/>
</dbReference>
<dbReference type="InterPro" id="IPR005170">
    <property type="entry name" value="Transptr-assoc_dom"/>
</dbReference>
<gene>
    <name evidence="13" type="ORF">IAC96_00575</name>
</gene>
<evidence type="ECO:0000256" key="6">
    <source>
        <dbReference type="ARBA" id="ARBA00023122"/>
    </source>
</evidence>
<keyword evidence="5 9" id="KW-1133">Transmembrane helix</keyword>
<comment type="caution">
    <text evidence="13">The sequence shown here is derived from an EMBL/GenBank/DDBJ whole genome shotgun (WGS) entry which is preliminary data.</text>
</comment>
<reference evidence="13" key="2">
    <citation type="journal article" date="2021" name="PeerJ">
        <title>Extensive microbial diversity within the chicken gut microbiome revealed by metagenomics and culture.</title>
        <authorList>
            <person name="Gilroy R."/>
            <person name="Ravi A."/>
            <person name="Getino M."/>
            <person name="Pursley I."/>
            <person name="Horton D.L."/>
            <person name="Alikhan N.F."/>
            <person name="Baker D."/>
            <person name="Gharbi K."/>
            <person name="Hall N."/>
            <person name="Watson M."/>
            <person name="Adriaenssens E.M."/>
            <person name="Foster-Nyarko E."/>
            <person name="Jarju S."/>
            <person name="Secka A."/>
            <person name="Antonio M."/>
            <person name="Oren A."/>
            <person name="Chaudhuri R.R."/>
            <person name="La Ragione R."/>
            <person name="Hildebrand F."/>
            <person name="Pallen M.J."/>
        </authorList>
    </citation>
    <scope>NUCLEOTIDE SEQUENCE</scope>
    <source>
        <strain evidence="13">ChiW13-3771</strain>
    </source>
</reference>
<dbReference type="SUPFAM" id="SSF54631">
    <property type="entry name" value="CBS-domain pair"/>
    <property type="match status" value="1"/>
</dbReference>
<dbReference type="Pfam" id="PF01595">
    <property type="entry name" value="CNNM"/>
    <property type="match status" value="1"/>
</dbReference>
<dbReference type="Gene3D" id="3.30.465.10">
    <property type="match status" value="1"/>
</dbReference>
<feature type="transmembrane region" description="Helical" evidence="10">
    <location>
        <begin position="6"/>
        <end position="30"/>
    </location>
</feature>
<dbReference type="PANTHER" id="PTHR22777:SF17">
    <property type="entry name" value="UPF0053 PROTEIN SLL0260"/>
    <property type="match status" value="1"/>
</dbReference>
<dbReference type="PROSITE" id="PS51371">
    <property type="entry name" value="CBS"/>
    <property type="match status" value="2"/>
</dbReference>
<dbReference type="FunFam" id="3.10.580.10:FF:000002">
    <property type="entry name" value="Magnesium/cobalt efflux protein CorC"/>
    <property type="match status" value="1"/>
</dbReference>
<dbReference type="GO" id="GO:0005886">
    <property type="term" value="C:plasma membrane"/>
    <property type="evidence" value="ECO:0007669"/>
    <property type="project" value="TreeGrafter"/>
</dbReference>
<evidence type="ECO:0000256" key="8">
    <source>
        <dbReference type="PROSITE-ProRule" id="PRU00703"/>
    </source>
</evidence>
<evidence type="ECO:0000259" key="12">
    <source>
        <dbReference type="PROSITE" id="PS51846"/>
    </source>
</evidence>
<evidence type="ECO:0000256" key="10">
    <source>
        <dbReference type="SAM" id="Phobius"/>
    </source>
</evidence>
<evidence type="ECO:0000313" key="14">
    <source>
        <dbReference type="Proteomes" id="UP000824201"/>
    </source>
</evidence>
<comment type="subcellular location">
    <subcellularLocation>
        <location evidence="1">Membrane</location>
        <topology evidence="1">Multi-pass membrane protein</topology>
    </subcellularLocation>
</comment>
<dbReference type="CDD" id="cd04590">
    <property type="entry name" value="CBS_pair_CorC_HlyC_assoc"/>
    <property type="match status" value="1"/>
</dbReference>
<dbReference type="SMART" id="SM01091">
    <property type="entry name" value="CorC_HlyC"/>
    <property type="match status" value="1"/>
</dbReference>
<evidence type="ECO:0000256" key="2">
    <source>
        <dbReference type="ARBA" id="ARBA00006337"/>
    </source>
</evidence>
<sequence>MDSGDVIQLIMLLILIGFSAIFSSAETALMTCNRIRLRSMENEGNKKAGKVLDMVENSTDKMLSAILIGNNVVNLSASSLATVLATKLLGSSGAGIATGVITLLVLIFGEITPKSFATISADKLALMYYNFIHGLMIVLTPVIFLVGILSRGVLFLLRVDPDAKPETITESELRAMVDVSHEEGVLESDERKMITNVFDFGDSQAKDIMIPRVDVTFIQVDATYNELLEIFREDMFTRFPVYEESTDDVIGVINMKDVLLYDHQTPFSIRNYLREVHFTYEHSSTLELLQEMRETSSNVTIVLDEYGATVGMITLEDLLEEIVGEIRDEYDENEIEAFQKTGENQYNIEASMKLDDINEILELNIHSDDYDSLGGFIIELLDRLPKEGEEVSYRNMTFKVLQVEKNRIDRIQLTIHPEFDIPEDGTSEAEN</sequence>
<dbReference type="InterPro" id="IPR036318">
    <property type="entry name" value="FAD-bd_PCMH-like_sf"/>
</dbReference>
<dbReference type="InterPro" id="IPR016169">
    <property type="entry name" value="FAD-bd_PCMH_sub2"/>
</dbReference>
<dbReference type="GO" id="GO:0050660">
    <property type="term" value="F:flavin adenine dinucleotide binding"/>
    <property type="evidence" value="ECO:0007669"/>
    <property type="project" value="InterPro"/>
</dbReference>
<evidence type="ECO:0000256" key="3">
    <source>
        <dbReference type="ARBA" id="ARBA00022692"/>
    </source>
</evidence>
<dbReference type="InterPro" id="IPR002550">
    <property type="entry name" value="CNNM"/>
</dbReference>
<evidence type="ECO:0000256" key="9">
    <source>
        <dbReference type="PROSITE-ProRule" id="PRU01193"/>
    </source>
</evidence>
<feature type="transmembrane region" description="Helical" evidence="10">
    <location>
        <begin position="88"/>
        <end position="108"/>
    </location>
</feature>
<dbReference type="Pfam" id="PF03471">
    <property type="entry name" value="CorC_HlyC"/>
    <property type="match status" value="1"/>
</dbReference>
<dbReference type="InterPro" id="IPR000644">
    <property type="entry name" value="CBS_dom"/>
</dbReference>
<dbReference type="AlphaFoldDB" id="A0A9D1JCE3"/>
<evidence type="ECO:0000256" key="5">
    <source>
        <dbReference type="ARBA" id="ARBA00022989"/>
    </source>
</evidence>
<keyword evidence="4" id="KW-0677">Repeat</keyword>
<accession>A0A9D1JCE3</accession>
<evidence type="ECO:0000259" key="11">
    <source>
        <dbReference type="PROSITE" id="PS51371"/>
    </source>
</evidence>
<feature type="domain" description="CBS" evidence="11">
    <location>
        <begin position="272"/>
        <end position="329"/>
    </location>
</feature>
<organism evidence="13 14">
    <name type="scientific">Candidatus Fimimorpha faecalis</name>
    <dbReference type="NCBI Taxonomy" id="2840824"/>
    <lineage>
        <taxon>Bacteria</taxon>
        <taxon>Bacillati</taxon>
        <taxon>Bacillota</taxon>
        <taxon>Clostridia</taxon>
        <taxon>Eubacteriales</taxon>
        <taxon>Candidatus Fimimorpha</taxon>
    </lineage>
</organism>
<evidence type="ECO:0000313" key="13">
    <source>
        <dbReference type="EMBL" id="HIR87421.1"/>
    </source>
</evidence>
<keyword evidence="6 8" id="KW-0129">CBS domain</keyword>
<keyword evidence="3 9" id="KW-0812">Transmembrane</keyword>
<dbReference type="InterPro" id="IPR046342">
    <property type="entry name" value="CBS_dom_sf"/>
</dbReference>
<feature type="domain" description="CBS" evidence="11">
    <location>
        <begin position="209"/>
        <end position="269"/>
    </location>
</feature>
<protein>
    <submittedName>
        <fullName evidence="13">HlyC/CorC family transporter</fullName>
    </submittedName>
</protein>
<dbReference type="Pfam" id="PF00571">
    <property type="entry name" value="CBS"/>
    <property type="match status" value="2"/>
</dbReference>
<reference evidence="13" key="1">
    <citation type="submission" date="2020-10" db="EMBL/GenBank/DDBJ databases">
        <authorList>
            <person name="Gilroy R."/>
        </authorList>
    </citation>
    <scope>NUCLEOTIDE SEQUENCE</scope>
    <source>
        <strain evidence="13">ChiW13-3771</strain>
    </source>
</reference>
<dbReference type="PANTHER" id="PTHR22777">
    <property type="entry name" value="HEMOLYSIN-RELATED"/>
    <property type="match status" value="1"/>
</dbReference>
<evidence type="ECO:0000256" key="4">
    <source>
        <dbReference type="ARBA" id="ARBA00022737"/>
    </source>
</evidence>
<evidence type="ECO:0000256" key="1">
    <source>
        <dbReference type="ARBA" id="ARBA00004141"/>
    </source>
</evidence>
<dbReference type="SUPFAM" id="SSF56176">
    <property type="entry name" value="FAD-binding/transporter-associated domain-like"/>
    <property type="match status" value="1"/>
</dbReference>
<dbReference type="PROSITE" id="PS51846">
    <property type="entry name" value="CNNM"/>
    <property type="match status" value="1"/>
</dbReference>
<keyword evidence="7 9" id="KW-0472">Membrane</keyword>
<dbReference type="Proteomes" id="UP000824201">
    <property type="component" value="Unassembled WGS sequence"/>
</dbReference>
<comment type="similarity">
    <text evidence="2">Belongs to the UPF0053 family.</text>
</comment>
<dbReference type="EMBL" id="DVHN01000002">
    <property type="protein sequence ID" value="HIR87421.1"/>
    <property type="molecule type" value="Genomic_DNA"/>
</dbReference>
<dbReference type="InterPro" id="IPR044751">
    <property type="entry name" value="Ion_transp-like_CBS"/>
</dbReference>
<feature type="transmembrane region" description="Helical" evidence="10">
    <location>
        <begin position="128"/>
        <end position="149"/>
    </location>
</feature>